<keyword evidence="3" id="KW-1185">Reference proteome</keyword>
<comment type="caution">
    <text evidence="2">The sequence shown here is derived from an EMBL/GenBank/DDBJ whole genome shotgun (WGS) entry which is preliminary data.</text>
</comment>
<protein>
    <submittedName>
        <fullName evidence="2">Uncharacterized protein</fullName>
    </submittedName>
</protein>
<sequence>MFDIISVSKQILFELGNSTWLKFKPVKAIALLSFIDLLLGVGHIYFTVSDGVYYFIPEADNIILLSVCVLLNITRILASIIFIYSTMTNDVTKALNTAKAWYNINLLLLIISVLRLPYLFKDFGHYIAVNVGMIREFRYLIEDSVYILVAICFLRFVTPYIDDLKQKVFREKNQNGDGSLKKSEESCPQISLVPSFGSVLLYIDLPAM</sequence>
<feature type="transmembrane region" description="Helical" evidence="1">
    <location>
        <begin position="139"/>
        <end position="157"/>
    </location>
</feature>
<gene>
    <name evidence="2" type="ORF">ODALV1_LOCUS22608</name>
</gene>
<feature type="transmembrane region" description="Helical" evidence="1">
    <location>
        <begin position="28"/>
        <end position="56"/>
    </location>
</feature>
<evidence type="ECO:0000313" key="2">
    <source>
        <dbReference type="EMBL" id="CAL8128844.1"/>
    </source>
</evidence>
<feature type="transmembrane region" description="Helical" evidence="1">
    <location>
        <begin position="62"/>
        <end position="84"/>
    </location>
</feature>
<dbReference type="Proteomes" id="UP001642540">
    <property type="component" value="Unassembled WGS sequence"/>
</dbReference>
<evidence type="ECO:0000313" key="3">
    <source>
        <dbReference type="Proteomes" id="UP001642540"/>
    </source>
</evidence>
<keyword evidence="1" id="KW-0812">Transmembrane</keyword>
<accession>A0ABP1RIN5</accession>
<dbReference type="EMBL" id="CAXLJM020000075">
    <property type="protein sequence ID" value="CAL8128844.1"/>
    <property type="molecule type" value="Genomic_DNA"/>
</dbReference>
<proteinExistence type="predicted"/>
<keyword evidence="1" id="KW-1133">Transmembrane helix</keyword>
<organism evidence="2 3">
    <name type="scientific">Orchesella dallaii</name>
    <dbReference type="NCBI Taxonomy" id="48710"/>
    <lineage>
        <taxon>Eukaryota</taxon>
        <taxon>Metazoa</taxon>
        <taxon>Ecdysozoa</taxon>
        <taxon>Arthropoda</taxon>
        <taxon>Hexapoda</taxon>
        <taxon>Collembola</taxon>
        <taxon>Entomobryomorpha</taxon>
        <taxon>Entomobryoidea</taxon>
        <taxon>Orchesellidae</taxon>
        <taxon>Orchesellinae</taxon>
        <taxon>Orchesella</taxon>
    </lineage>
</organism>
<keyword evidence="1" id="KW-0472">Membrane</keyword>
<feature type="transmembrane region" description="Helical" evidence="1">
    <location>
        <begin position="100"/>
        <end position="119"/>
    </location>
</feature>
<reference evidence="2 3" key="1">
    <citation type="submission" date="2024-08" db="EMBL/GenBank/DDBJ databases">
        <authorList>
            <person name="Cucini C."/>
            <person name="Frati F."/>
        </authorList>
    </citation>
    <scope>NUCLEOTIDE SEQUENCE [LARGE SCALE GENOMIC DNA]</scope>
</reference>
<name>A0ABP1RIN5_9HEXA</name>
<evidence type="ECO:0000256" key="1">
    <source>
        <dbReference type="SAM" id="Phobius"/>
    </source>
</evidence>